<sequence>MSKLIVAKDILACEEAGQKICYIEKGTIITPAAQDEAKKYNISFEYCNKCEKITSGLNEQRISTDEILHILKNILMNASDQSEKEVKPYRFVSHTNGMRIVRGSTVRMDDFDTGTPNTKVGFQELVGQNESKMSAGFLTIENSKFAWKLPYEEIDYVISGTVTIEIDGQTFVAREGDVIFVPSGSDVIWGSPDNAKLFYTTYPSNWADLM</sequence>
<evidence type="ECO:0000313" key="1">
    <source>
        <dbReference type="EMBL" id="AWX95454.1"/>
    </source>
</evidence>
<evidence type="ECO:0000313" key="7">
    <source>
        <dbReference type="Proteomes" id="UP000072353"/>
    </source>
</evidence>
<evidence type="ECO:0000313" key="2">
    <source>
        <dbReference type="EMBL" id="CYU26108.1"/>
    </source>
</evidence>
<dbReference type="RefSeq" id="WP_024390042.1">
    <property type="nucleotide sequence ID" value="NZ_CEDD01000051.1"/>
</dbReference>
<name>A0A0Z8CIR3_STRSU</name>
<dbReference type="SUPFAM" id="SSF51182">
    <property type="entry name" value="RmlC-like cupins"/>
    <property type="match status" value="1"/>
</dbReference>
<dbReference type="EMBL" id="FIGB01000001">
    <property type="protein sequence ID" value="CYU26108.1"/>
    <property type="molecule type" value="Genomic_DNA"/>
</dbReference>
<dbReference type="PANTHER" id="PTHR36169">
    <property type="entry name" value="ETHANOLAMINE UTILIZATION PROTEIN EUTQ"/>
    <property type="match status" value="1"/>
</dbReference>
<proteinExistence type="predicted"/>
<dbReference type="InterPro" id="IPR011051">
    <property type="entry name" value="RmlC_Cupin_sf"/>
</dbReference>
<dbReference type="InterPro" id="IPR010424">
    <property type="entry name" value="EutQ"/>
</dbReference>
<evidence type="ECO:0000313" key="3">
    <source>
        <dbReference type="EMBL" id="CYV64264.1"/>
    </source>
</evidence>
<dbReference type="InterPro" id="IPR014710">
    <property type="entry name" value="RmlC-like_jellyroll"/>
</dbReference>
<dbReference type="Proteomes" id="UP000072353">
    <property type="component" value="Unassembled WGS sequence"/>
</dbReference>
<dbReference type="PANTHER" id="PTHR36169:SF1">
    <property type="entry name" value="ACETATE KINASE EUTQ"/>
    <property type="match status" value="1"/>
</dbReference>
<evidence type="ECO:0000313" key="9">
    <source>
        <dbReference type="Proteomes" id="UP000250181"/>
    </source>
</evidence>
<evidence type="ECO:0000313" key="10">
    <source>
        <dbReference type="Proteomes" id="UP000273973"/>
    </source>
</evidence>
<dbReference type="EMBL" id="FIIN01000002">
    <property type="protein sequence ID" value="CYV64264.1"/>
    <property type="molecule type" value="Genomic_DNA"/>
</dbReference>
<evidence type="ECO:0000313" key="4">
    <source>
        <dbReference type="EMBL" id="CYX20403.1"/>
    </source>
</evidence>
<dbReference type="Proteomes" id="UP000071765">
    <property type="component" value="Unassembled WGS sequence"/>
</dbReference>
<reference evidence="6 7" key="1">
    <citation type="submission" date="2016-02" db="EMBL/GenBank/DDBJ databases">
        <authorList>
            <consortium name="Pathogen Informatics"/>
        </authorList>
    </citation>
    <scope>NUCLEOTIDE SEQUENCE [LARGE SCALE GENOMIC DNA]</scope>
    <source>
        <strain evidence="2 8">LSS27</strain>
        <strain evidence="3 6">LSS90</strain>
        <strain evidence="4 7">SS975</strain>
    </source>
</reference>
<reference evidence="5 10" key="3">
    <citation type="submission" date="2018-11" db="EMBL/GenBank/DDBJ databases">
        <authorList>
            <person name="Stevens M.J."/>
            <person name="Cernela N."/>
            <person name="Spoerry Serrano N."/>
            <person name="Schmitt S."/>
            <person name="Schrenzel J."/>
            <person name="Stephan R."/>
        </authorList>
    </citation>
    <scope>NUCLEOTIDE SEQUENCE [LARGE SCALE GENOMIC DNA]</scope>
    <source>
        <strain evidence="5 10">SS1014</strain>
    </source>
</reference>
<dbReference type="Gene3D" id="2.60.120.10">
    <property type="entry name" value="Jelly Rolls"/>
    <property type="match status" value="1"/>
</dbReference>
<evidence type="ECO:0000313" key="8">
    <source>
        <dbReference type="Proteomes" id="UP000073390"/>
    </source>
</evidence>
<dbReference type="AlphaFoldDB" id="A0A0Z8CIR3"/>
<dbReference type="Proteomes" id="UP000073390">
    <property type="component" value="Unassembled WGS sequence"/>
</dbReference>
<dbReference type="Pfam" id="PF06249">
    <property type="entry name" value="EutQ"/>
    <property type="match status" value="1"/>
</dbReference>
<dbReference type="EMBL" id="FILL01000002">
    <property type="protein sequence ID" value="CYX20403.1"/>
    <property type="molecule type" value="Genomic_DNA"/>
</dbReference>
<accession>A0A0Z8CIR3</accession>
<dbReference type="Proteomes" id="UP000273973">
    <property type="component" value="Unassembled WGS sequence"/>
</dbReference>
<dbReference type="Proteomes" id="UP000250181">
    <property type="component" value="Chromosome"/>
</dbReference>
<organism evidence="5 10">
    <name type="scientific">Streptococcus suis</name>
    <dbReference type="NCBI Taxonomy" id="1307"/>
    <lineage>
        <taxon>Bacteria</taxon>
        <taxon>Bacillati</taxon>
        <taxon>Bacillota</taxon>
        <taxon>Bacilli</taxon>
        <taxon>Lactobacillales</taxon>
        <taxon>Streptococcaceae</taxon>
        <taxon>Streptococcus</taxon>
    </lineage>
</organism>
<gene>
    <name evidence="2" type="primary">eutQ</name>
    <name evidence="1" type="ORF">BKM66_04635</name>
    <name evidence="5" type="ORF">EJA00_00705</name>
    <name evidence="2" type="ORF">ERS132389_00308</name>
    <name evidence="3" type="ORF">ERS132452_00511</name>
    <name evidence="4" type="ORF">ERS132521_00185</name>
</gene>
<dbReference type="EMBL" id="RSDG01000002">
    <property type="protein sequence ID" value="RRR50329.1"/>
    <property type="molecule type" value="Genomic_DNA"/>
</dbReference>
<dbReference type="CDD" id="cd02228">
    <property type="entry name" value="cupin_EutQ"/>
    <property type="match status" value="1"/>
</dbReference>
<reference evidence="5 10" key="4">
    <citation type="submission" date="2018-12" db="EMBL/GenBank/DDBJ databases">
        <title>Whole-genome sequences of fifteen clinical Streptococcus suis strains isolated from pigs between 2006 and 2018.</title>
        <authorList>
            <person name="Stevens M.J.A."/>
            <person name="Cernela N."/>
            <person name="Spoerry Serrano N."/>
            <person name="Schmitt S."/>
            <person name="Schrenzel J."/>
            <person name="Stephan R."/>
        </authorList>
    </citation>
    <scope>NUCLEOTIDE SEQUENCE [LARGE SCALE GENOMIC DNA]</scope>
    <source>
        <strain evidence="5 10">SS1014</strain>
    </source>
</reference>
<reference evidence="1 9" key="2">
    <citation type="submission" date="2016-10" db="EMBL/GenBank/DDBJ databases">
        <authorList>
            <person name="Zou G."/>
            <person name="Zhou R."/>
        </authorList>
    </citation>
    <scope>NUCLEOTIDE SEQUENCE [LARGE SCALE GENOMIC DNA]</scope>
    <source>
        <strain evidence="1 9">0061</strain>
    </source>
</reference>
<evidence type="ECO:0000313" key="6">
    <source>
        <dbReference type="Proteomes" id="UP000071765"/>
    </source>
</evidence>
<evidence type="ECO:0000313" key="5">
    <source>
        <dbReference type="EMBL" id="RRR50329.1"/>
    </source>
</evidence>
<protein>
    <submittedName>
        <fullName evidence="5">DUF861 domain-containing protein</fullName>
    </submittedName>
    <submittedName>
        <fullName evidence="2">Ethanolamine utilization EutQ family protein</fullName>
    </submittedName>
    <submittedName>
        <fullName evidence="1">Ethanolamine utilization protein EutQ</fullName>
    </submittedName>
</protein>
<dbReference type="EMBL" id="CP017666">
    <property type="protein sequence ID" value="AWX95454.1"/>
    <property type="molecule type" value="Genomic_DNA"/>
</dbReference>